<proteinExistence type="predicted"/>
<gene>
    <name evidence="1" type="ORF">OV079_52510</name>
</gene>
<protein>
    <submittedName>
        <fullName evidence="1">Uncharacterized protein</fullName>
    </submittedName>
</protein>
<evidence type="ECO:0000313" key="1">
    <source>
        <dbReference type="EMBL" id="MCY1014009.1"/>
    </source>
</evidence>
<name>A0A9X3J4M0_9BACT</name>
<sequence>MHLGDERLGILIEILDQVHAAEDVHARADTLAPELAVGLVLEQSSS</sequence>
<dbReference type="RefSeq" id="WP_267778211.1">
    <property type="nucleotide sequence ID" value="NZ_JAPNKE010000002.1"/>
</dbReference>
<accession>A0A9X3J4M0</accession>
<organism evidence="1 2">
    <name type="scientific">Nannocystis pusilla</name>
    <dbReference type="NCBI Taxonomy" id="889268"/>
    <lineage>
        <taxon>Bacteria</taxon>
        <taxon>Pseudomonadati</taxon>
        <taxon>Myxococcota</taxon>
        <taxon>Polyangia</taxon>
        <taxon>Nannocystales</taxon>
        <taxon>Nannocystaceae</taxon>
        <taxon>Nannocystis</taxon>
    </lineage>
</organism>
<reference evidence="1" key="1">
    <citation type="submission" date="2022-11" db="EMBL/GenBank/DDBJ databases">
        <title>Minimal conservation of predation-associated metabolite biosynthetic gene clusters underscores biosynthetic potential of Myxococcota including descriptions for ten novel species: Archangium lansinium sp. nov., Myxococcus landrumus sp. nov., Nannocystis bai.</title>
        <authorList>
            <person name="Ahearne A."/>
            <person name="Stevens C."/>
            <person name="Phillips K."/>
        </authorList>
    </citation>
    <scope>NUCLEOTIDE SEQUENCE</scope>
    <source>
        <strain evidence="1">Na p29</strain>
    </source>
</reference>
<evidence type="ECO:0000313" key="2">
    <source>
        <dbReference type="Proteomes" id="UP001150924"/>
    </source>
</evidence>
<dbReference type="Proteomes" id="UP001150924">
    <property type="component" value="Unassembled WGS sequence"/>
</dbReference>
<comment type="caution">
    <text evidence="1">The sequence shown here is derived from an EMBL/GenBank/DDBJ whole genome shotgun (WGS) entry which is preliminary data.</text>
</comment>
<dbReference type="AlphaFoldDB" id="A0A9X3J4M0"/>
<dbReference type="EMBL" id="JAPNKE010000002">
    <property type="protein sequence ID" value="MCY1014009.1"/>
    <property type="molecule type" value="Genomic_DNA"/>
</dbReference>
<keyword evidence="2" id="KW-1185">Reference proteome</keyword>